<organism evidence="12 13">
    <name type="scientific">Trichuris trichiura</name>
    <name type="common">Whipworm</name>
    <name type="synonym">Trichocephalus trichiurus</name>
    <dbReference type="NCBI Taxonomy" id="36087"/>
    <lineage>
        <taxon>Eukaryota</taxon>
        <taxon>Metazoa</taxon>
        <taxon>Ecdysozoa</taxon>
        <taxon>Nematoda</taxon>
        <taxon>Enoplea</taxon>
        <taxon>Dorylaimia</taxon>
        <taxon>Trichinellida</taxon>
        <taxon>Trichuridae</taxon>
        <taxon>Trichuris</taxon>
    </lineage>
</organism>
<keyword evidence="7 9" id="KW-0804">Transcription</keyword>
<comment type="subcellular location">
    <subcellularLocation>
        <location evidence="1">Nucleus</location>
    </subcellularLocation>
</comment>
<reference evidence="12" key="2">
    <citation type="submission" date="2014-03" db="EMBL/GenBank/DDBJ databases">
        <title>The whipworm genome and dual-species transcriptomics of an intimate host-pathogen interaction.</title>
        <authorList>
            <person name="Foth B.J."/>
            <person name="Tsai I.J."/>
            <person name="Reid A.J."/>
            <person name="Bancroft A.J."/>
            <person name="Nichol S."/>
            <person name="Tracey A."/>
            <person name="Holroyd N."/>
            <person name="Cotton J.A."/>
            <person name="Stanley E.J."/>
            <person name="Zarowiecki M."/>
            <person name="Liu J.Z."/>
            <person name="Huckvale T."/>
            <person name="Cooper P.J."/>
            <person name="Grencis R.K."/>
            <person name="Berriman M."/>
        </authorList>
    </citation>
    <scope>NUCLEOTIDE SEQUENCE [LARGE SCALE GENOMIC DNA]</scope>
</reference>
<evidence type="ECO:0000256" key="7">
    <source>
        <dbReference type="ARBA" id="ARBA00023163"/>
    </source>
</evidence>
<proteinExistence type="inferred from homology"/>
<gene>
    <name evidence="12" type="ORF">TTRE_0000334301</name>
</gene>
<evidence type="ECO:0000313" key="12">
    <source>
        <dbReference type="EMBL" id="CDW55072.1"/>
    </source>
</evidence>
<evidence type="ECO:0000256" key="4">
    <source>
        <dbReference type="ARBA" id="ARBA00022853"/>
    </source>
</evidence>
<dbReference type="AlphaFoldDB" id="A0A077Z3J4"/>
<keyword evidence="4" id="KW-0156">Chromatin regulator</keyword>
<keyword evidence="6 10" id="KW-0175">Coiled coil</keyword>
<evidence type="ECO:0000256" key="11">
    <source>
        <dbReference type="SAM" id="MobiDB-lite"/>
    </source>
</evidence>
<dbReference type="InterPro" id="IPR015418">
    <property type="entry name" value="Eaf6"/>
</dbReference>
<sequence length="139" mass="15657">MSAISKKDFASAFASAQLNVEKARRYLQRKQAALAEAERQVYEKEENYLAEFEHIGTVITGFHPISEFRSSNGPDSKGSRARKRRHSVSDANRLFSWASFSSGVEIDEAQLAAFKKKESEAKSDNSDVEDDETQDKNFT</sequence>
<feature type="compositionally biased region" description="Basic and acidic residues" evidence="11">
    <location>
        <begin position="115"/>
        <end position="125"/>
    </location>
</feature>
<comment type="similarity">
    <text evidence="2 9">Belongs to the EAF6 family.</text>
</comment>
<dbReference type="Pfam" id="PF09340">
    <property type="entry name" value="NuA4"/>
    <property type="match status" value="1"/>
</dbReference>
<accession>A0A077Z3J4</accession>
<dbReference type="OrthoDB" id="10439649at2759"/>
<evidence type="ECO:0000256" key="1">
    <source>
        <dbReference type="ARBA" id="ARBA00004123"/>
    </source>
</evidence>
<feature type="region of interest" description="Disordered" evidence="11">
    <location>
        <begin position="66"/>
        <end position="88"/>
    </location>
</feature>
<feature type="region of interest" description="Disordered" evidence="11">
    <location>
        <begin position="115"/>
        <end position="139"/>
    </location>
</feature>
<reference evidence="12" key="1">
    <citation type="submission" date="2014-01" db="EMBL/GenBank/DDBJ databases">
        <authorList>
            <person name="Aslett M."/>
        </authorList>
    </citation>
    <scope>NUCLEOTIDE SEQUENCE</scope>
</reference>
<evidence type="ECO:0000256" key="6">
    <source>
        <dbReference type="ARBA" id="ARBA00023054"/>
    </source>
</evidence>
<keyword evidence="8" id="KW-0539">Nucleus</keyword>
<evidence type="ECO:0000313" key="13">
    <source>
        <dbReference type="Proteomes" id="UP000030665"/>
    </source>
</evidence>
<dbReference type="GO" id="GO:0006325">
    <property type="term" value="P:chromatin organization"/>
    <property type="evidence" value="ECO:0007669"/>
    <property type="project" value="UniProtKB-KW"/>
</dbReference>
<dbReference type="EMBL" id="HG805934">
    <property type="protein sequence ID" value="CDW55072.1"/>
    <property type="molecule type" value="Genomic_DNA"/>
</dbReference>
<feature type="coiled-coil region" evidence="10">
    <location>
        <begin position="20"/>
        <end position="47"/>
    </location>
</feature>
<keyword evidence="5 9" id="KW-0805">Transcription regulation</keyword>
<dbReference type="Proteomes" id="UP000030665">
    <property type="component" value="Unassembled WGS sequence"/>
</dbReference>
<name>A0A077Z3J4_TRITR</name>
<dbReference type="GO" id="GO:0005634">
    <property type="term" value="C:nucleus"/>
    <property type="evidence" value="ECO:0007669"/>
    <property type="project" value="UniProtKB-SubCell"/>
</dbReference>
<dbReference type="PANTHER" id="PTHR13476">
    <property type="entry name" value="CHROMATIN MODIFICATION-RELATED PROTEIN MEAF6"/>
    <property type="match status" value="1"/>
</dbReference>
<evidence type="ECO:0000256" key="9">
    <source>
        <dbReference type="RuleBase" id="RU368022"/>
    </source>
</evidence>
<evidence type="ECO:0000256" key="10">
    <source>
        <dbReference type="SAM" id="Coils"/>
    </source>
</evidence>
<protein>
    <recommendedName>
        <fullName evidence="3">Chromatin modification-related protein MEAF6</fullName>
    </recommendedName>
</protein>
<keyword evidence="13" id="KW-1185">Reference proteome</keyword>
<dbReference type="GO" id="GO:0000123">
    <property type="term" value="C:histone acetyltransferase complex"/>
    <property type="evidence" value="ECO:0007669"/>
    <property type="project" value="InterPro"/>
</dbReference>
<evidence type="ECO:0000256" key="3">
    <source>
        <dbReference type="ARBA" id="ARBA00019141"/>
    </source>
</evidence>
<evidence type="ECO:0000256" key="2">
    <source>
        <dbReference type="ARBA" id="ARBA00010916"/>
    </source>
</evidence>
<evidence type="ECO:0000256" key="8">
    <source>
        <dbReference type="ARBA" id="ARBA00023242"/>
    </source>
</evidence>
<evidence type="ECO:0000256" key="5">
    <source>
        <dbReference type="ARBA" id="ARBA00023015"/>
    </source>
</evidence>